<dbReference type="PANTHER" id="PTHR31344:SF0">
    <property type="entry name" value="NUCLEAR PORE COMPLEX PROTEIN NUP205"/>
    <property type="match status" value="1"/>
</dbReference>
<dbReference type="InterPro" id="IPR021827">
    <property type="entry name" value="Nup186/Nup192/Nup205"/>
</dbReference>
<dbReference type="GO" id="GO:0006999">
    <property type="term" value="P:nuclear pore organization"/>
    <property type="evidence" value="ECO:0007669"/>
    <property type="project" value="TreeGrafter"/>
</dbReference>
<accession>A0A9Q0XVA9</accession>
<keyword evidence="6" id="KW-1185">Reference proteome</keyword>
<dbReference type="OrthoDB" id="2019644at2759"/>
<dbReference type="GO" id="GO:0017056">
    <property type="term" value="F:structural constituent of nuclear pore"/>
    <property type="evidence" value="ECO:0007669"/>
    <property type="project" value="TreeGrafter"/>
</dbReference>
<evidence type="ECO:0000256" key="1">
    <source>
        <dbReference type="ARBA" id="ARBA00004123"/>
    </source>
</evidence>
<keyword evidence="3" id="KW-0813">Transport</keyword>
<name>A0A9Q0XVA9_9SAUR</name>
<evidence type="ECO:0000256" key="2">
    <source>
        <dbReference type="ARBA" id="ARBA00005892"/>
    </source>
</evidence>
<evidence type="ECO:0000313" key="5">
    <source>
        <dbReference type="EMBL" id="KAJ7329962.1"/>
    </source>
</evidence>
<comment type="subcellular location">
    <subcellularLocation>
        <location evidence="1">Nucleus</location>
    </subcellularLocation>
</comment>
<sequence length="751" mass="85208">MSPPLAVISGASLWGPYKDIWQAVVNAIWKRQLEAIHILDQILKKHKPDFISLFRNPPKNAQQHEKVQKANTEGVAVQGQQGTRLLPEQLIKEAFILSDLFDIGELAAVELLLAGEHQQPRFPGLTRGLVAVLLYWDGKRCIANSLRALIQSRHGKTWTLELSPELVSITTRFTDELMEQGLTHKILTLVSQIDVNTEFEKLQRERGLGSEKHRKEVSDLIRECRQSLAESLFAWTCQSPLSRDDTLILISYLEKVTVEADGSLDRVNLALLMALLYCFDISFLEQNSEYREELMHQLPLLTERQYIAAIQTRLQDSRPWKLPGLQATARLAWALALRGISQLSDVTALAEFTEADEAMAEMAITDNVFLFITESVVRAENFYQDEFYIRRIHNLVTDFLALMPMKVKQLRNRADEDARMIHMSIQMGNEPPLSLRRDLEHLMLLIAELYKKDPFHLELALEYWCPTEPLQSSTIMGSYLGIAHQRPPQRQVVLSKFVRQMGDLLPSTIYIPYLRMLRGLANGPQSGLFSFPAENIQGAGGSPVSWEHFFHSLMLYHEHLRKDLPSADSIQYRHLPLRGITQKEQDGLIAFLQLTKTIVKWSENARLALCEHPQWTPVVIILGLLQCSIHPILKAELIETLSAFGKSPEIAASLWQSLEYTQILQTVRTPGQRQASGIEVELNEIESRCEEYPLTRAFCRLISTLVESSFPSNLGAGLRPQALSPICSFSETPCFFSFAQGRIEGLLKSGK</sequence>
<evidence type="ECO:0000256" key="4">
    <source>
        <dbReference type="ARBA" id="ARBA00023242"/>
    </source>
</evidence>
<evidence type="ECO:0000256" key="3">
    <source>
        <dbReference type="ARBA" id="ARBA00022448"/>
    </source>
</evidence>
<dbReference type="GO" id="GO:0044611">
    <property type="term" value="C:nuclear pore inner ring"/>
    <property type="evidence" value="ECO:0007669"/>
    <property type="project" value="TreeGrafter"/>
</dbReference>
<organism evidence="5 6">
    <name type="scientific">Phrynocephalus forsythii</name>
    <dbReference type="NCBI Taxonomy" id="171643"/>
    <lineage>
        <taxon>Eukaryota</taxon>
        <taxon>Metazoa</taxon>
        <taxon>Chordata</taxon>
        <taxon>Craniata</taxon>
        <taxon>Vertebrata</taxon>
        <taxon>Euteleostomi</taxon>
        <taxon>Lepidosauria</taxon>
        <taxon>Squamata</taxon>
        <taxon>Bifurcata</taxon>
        <taxon>Unidentata</taxon>
        <taxon>Episquamata</taxon>
        <taxon>Toxicofera</taxon>
        <taxon>Iguania</taxon>
        <taxon>Acrodonta</taxon>
        <taxon>Agamidae</taxon>
        <taxon>Agaminae</taxon>
        <taxon>Phrynocephalus</taxon>
    </lineage>
</organism>
<dbReference type="EMBL" id="JAPFRF010000006">
    <property type="protein sequence ID" value="KAJ7329962.1"/>
    <property type="molecule type" value="Genomic_DNA"/>
</dbReference>
<dbReference type="Proteomes" id="UP001142489">
    <property type="component" value="Unassembled WGS sequence"/>
</dbReference>
<keyword evidence="4" id="KW-0539">Nucleus</keyword>
<evidence type="ECO:0000313" key="6">
    <source>
        <dbReference type="Proteomes" id="UP001142489"/>
    </source>
</evidence>
<dbReference type="AlphaFoldDB" id="A0A9Q0XVA9"/>
<reference evidence="5" key="1">
    <citation type="journal article" date="2023" name="DNA Res.">
        <title>Chromosome-level genome assembly of Phrynocephalus forsythii using third-generation DNA sequencing and Hi-C analysis.</title>
        <authorList>
            <person name="Qi Y."/>
            <person name="Zhao W."/>
            <person name="Zhao Y."/>
            <person name="Niu C."/>
            <person name="Cao S."/>
            <person name="Zhang Y."/>
        </authorList>
    </citation>
    <scope>NUCLEOTIDE SEQUENCE</scope>
    <source>
        <tissue evidence="5">Muscle</tissue>
    </source>
</reference>
<gene>
    <name evidence="5" type="ORF">JRQ81_016136</name>
</gene>
<protein>
    <recommendedName>
        <fullName evidence="7">Nucleoporin 205</fullName>
    </recommendedName>
</protein>
<evidence type="ECO:0008006" key="7">
    <source>
        <dbReference type="Google" id="ProtNLM"/>
    </source>
</evidence>
<comment type="similarity">
    <text evidence="2">Belongs to the NUP186/NUP192/NUP205 family.</text>
</comment>
<dbReference type="PANTHER" id="PTHR31344">
    <property type="entry name" value="NUCLEAR PORE COMPLEX PROTEIN NUP205"/>
    <property type="match status" value="1"/>
</dbReference>
<comment type="caution">
    <text evidence="5">The sequence shown here is derived from an EMBL/GenBank/DDBJ whole genome shotgun (WGS) entry which is preliminary data.</text>
</comment>
<proteinExistence type="inferred from homology"/>
<dbReference type="Pfam" id="PF11894">
    <property type="entry name" value="Nup192"/>
    <property type="match status" value="1"/>
</dbReference>